<dbReference type="GO" id="GO:0005886">
    <property type="term" value="C:plasma membrane"/>
    <property type="evidence" value="ECO:0007669"/>
    <property type="project" value="UniProtKB-SubCell"/>
</dbReference>
<gene>
    <name evidence="10" type="ORF">MB14_14650</name>
</gene>
<evidence type="ECO:0000256" key="4">
    <source>
        <dbReference type="ARBA" id="ARBA00022989"/>
    </source>
</evidence>
<comment type="similarity">
    <text evidence="6">Belongs to the ABC-4 integral membrane protein family.</text>
</comment>
<keyword evidence="4 7" id="KW-1133">Transmembrane helix</keyword>
<sequence length="864" mass="96876">MNRPPQLAEKIFTALCGQAAIEDLLGDLEELYQINSAKHGKGYAKSFYWFQMLRLSFSYAITKRKNQHKNSLPQNNNFITMLKSYFKISVRNIIKQKSFTFLSVFGLALGMSIALLALTMIMELQQFDKFHKDSDKIYRVTTEIAYPEKTNRFASAPTALTYLCDNSLPSITEKVHINDMFFPSVQTIGDPLRLSGYLTEPSFLDMFSFPLIEGNKSALSMPGKVIITSELAEKLFGQKPAMNQLLKTENWGNLEVAGILAPFPKNTHFTFDLLAAIPSKLSNNQQWTDFNGNFYYFKSSEPIASLEKEINQLGNAGLPFFKAQNIEAKYRLQPILDINPGPDLDDEVGLVFDKPTILIFIGTALLILLPSCINYVNMAIASALKRSKEIGIRKVMGGQSEQIVHQFLLETILICLIALGISSIFFYFIRDEFVAMLAGASALTFALNLKLVLVFILFAICTGILTGLVPAFFYAKTSPIAALRNTIGNNKVSISGIRKGLMIFQFVVSLVLMIGIGVLIRQYQHSLTYNLGFHKENVLVIPIESSQSELLKNSFLSNPEVKDFSFSSSIPGTPLSRSVYFFSDDKLDSVRAREVFIDDQFIDHMEIEMVWGSGELRKDHLEQILVNQSLMDKLNNLNSSANDSLLSQFQKDQSVQIVGVIKDYNHEPLNERIEPMVMRISDSGLNYALVSITSQNLPKTLANLENGWDQLYPNQPFKATFLDTEIKRAYDFFKAGIKIFGFLALLAVTISSLGLLGMVIYSTENRTKEVAIRKILGANGFSLLKSLSNIFFKMWAIALVIAVPSAYLFYDSVLVSIYNKFSGGVGFVEILFSTMATVSIGVLAILWQTQKIMRTNPVHNLRNE</sequence>
<feature type="transmembrane region" description="Helical" evidence="7">
    <location>
        <begin position="449"/>
        <end position="475"/>
    </location>
</feature>
<dbReference type="AlphaFoldDB" id="A0A150XQI5"/>
<comment type="caution">
    <text evidence="10">The sequence shown here is derived from an EMBL/GenBank/DDBJ whole genome shotgun (WGS) entry which is preliminary data.</text>
</comment>
<feature type="domain" description="MacB-like periplasmic core" evidence="9">
    <location>
        <begin position="100"/>
        <end position="312"/>
    </location>
</feature>
<feature type="transmembrane region" description="Helical" evidence="7">
    <location>
        <begin position="830"/>
        <end position="847"/>
    </location>
</feature>
<feature type="domain" description="ABC3 transporter permease C-terminal" evidence="8">
    <location>
        <begin position="742"/>
        <end position="857"/>
    </location>
</feature>
<dbReference type="Pfam" id="PF12704">
    <property type="entry name" value="MacB_PCD"/>
    <property type="match status" value="1"/>
</dbReference>
<evidence type="ECO:0000259" key="8">
    <source>
        <dbReference type="Pfam" id="PF02687"/>
    </source>
</evidence>
<feature type="transmembrane region" description="Helical" evidence="7">
    <location>
        <begin position="739"/>
        <end position="761"/>
    </location>
</feature>
<dbReference type="InterPro" id="IPR003838">
    <property type="entry name" value="ABC3_permease_C"/>
</dbReference>
<evidence type="ECO:0000313" key="10">
    <source>
        <dbReference type="EMBL" id="KYG81018.1"/>
    </source>
</evidence>
<dbReference type="GO" id="GO:0022857">
    <property type="term" value="F:transmembrane transporter activity"/>
    <property type="evidence" value="ECO:0007669"/>
    <property type="project" value="TreeGrafter"/>
</dbReference>
<feature type="transmembrane region" description="Helical" evidence="7">
    <location>
        <begin position="501"/>
        <end position="520"/>
    </location>
</feature>
<evidence type="ECO:0000313" key="11">
    <source>
        <dbReference type="Proteomes" id="UP000075583"/>
    </source>
</evidence>
<feature type="transmembrane region" description="Helical" evidence="7">
    <location>
        <begin position="407"/>
        <end position="429"/>
    </location>
</feature>
<accession>A0A150XQI5</accession>
<dbReference type="PANTHER" id="PTHR30572">
    <property type="entry name" value="MEMBRANE COMPONENT OF TRANSPORTER-RELATED"/>
    <property type="match status" value="1"/>
</dbReference>
<proteinExistence type="inferred from homology"/>
<evidence type="ECO:0008006" key="12">
    <source>
        <dbReference type="Google" id="ProtNLM"/>
    </source>
</evidence>
<dbReference type="STRING" id="279360.MB14_14650"/>
<feature type="transmembrane region" description="Helical" evidence="7">
    <location>
        <begin position="357"/>
        <end position="384"/>
    </location>
</feature>
<evidence type="ECO:0000256" key="5">
    <source>
        <dbReference type="ARBA" id="ARBA00023136"/>
    </source>
</evidence>
<keyword evidence="5 7" id="KW-0472">Membrane</keyword>
<evidence type="ECO:0000256" key="1">
    <source>
        <dbReference type="ARBA" id="ARBA00004651"/>
    </source>
</evidence>
<comment type="subcellular location">
    <subcellularLocation>
        <location evidence="1">Cell membrane</location>
        <topology evidence="1">Multi-pass membrane protein</topology>
    </subcellularLocation>
</comment>
<feature type="transmembrane region" description="Helical" evidence="7">
    <location>
        <begin position="99"/>
        <end position="122"/>
    </location>
</feature>
<evidence type="ECO:0000256" key="3">
    <source>
        <dbReference type="ARBA" id="ARBA00022692"/>
    </source>
</evidence>
<dbReference type="Proteomes" id="UP000075583">
    <property type="component" value="Unassembled WGS sequence"/>
</dbReference>
<evidence type="ECO:0000256" key="6">
    <source>
        <dbReference type="ARBA" id="ARBA00038076"/>
    </source>
</evidence>
<dbReference type="Pfam" id="PF02687">
    <property type="entry name" value="FtsX"/>
    <property type="match status" value="2"/>
</dbReference>
<organism evidence="10 11">
    <name type="scientific">Roseivirga ehrenbergii (strain DSM 102268 / JCM 13514 / KCTC 12282 / NCIMB 14502 / KMM 6017)</name>
    <dbReference type="NCBI Taxonomy" id="279360"/>
    <lineage>
        <taxon>Bacteria</taxon>
        <taxon>Pseudomonadati</taxon>
        <taxon>Bacteroidota</taxon>
        <taxon>Cytophagia</taxon>
        <taxon>Cytophagales</taxon>
        <taxon>Roseivirgaceae</taxon>
        <taxon>Roseivirga</taxon>
    </lineage>
</organism>
<dbReference type="EMBL" id="LQZQ01000003">
    <property type="protein sequence ID" value="KYG81018.1"/>
    <property type="molecule type" value="Genomic_DNA"/>
</dbReference>
<keyword evidence="2" id="KW-1003">Cell membrane</keyword>
<name>A0A150XQI5_ROSEK</name>
<feature type="transmembrane region" description="Helical" evidence="7">
    <location>
        <begin position="790"/>
        <end position="810"/>
    </location>
</feature>
<dbReference type="InterPro" id="IPR047699">
    <property type="entry name" value="Permease_put_prefix"/>
</dbReference>
<keyword evidence="3 7" id="KW-0812">Transmembrane</keyword>
<dbReference type="OrthoDB" id="5933722at2"/>
<keyword evidence="11" id="KW-1185">Reference proteome</keyword>
<feature type="domain" description="ABC3 transporter permease C-terminal" evidence="8">
    <location>
        <begin position="364"/>
        <end position="479"/>
    </location>
</feature>
<protein>
    <recommendedName>
        <fullName evidence="12">ABC3 transporter permease protein domain-containing protein</fullName>
    </recommendedName>
</protein>
<dbReference type="RefSeq" id="WP_062589171.1">
    <property type="nucleotide sequence ID" value="NZ_LQZQ01000003.1"/>
</dbReference>
<dbReference type="PANTHER" id="PTHR30572:SF4">
    <property type="entry name" value="ABC TRANSPORTER PERMEASE YTRF"/>
    <property type="match status" value="1"/>
</dbReference>
<evidence type="ECO:0000256" key="2">
    <source>
        <dbReference type="ARBA" id="ARBA00022475"/>
    </source>
</evidence>
<dbReference type="InterPro" id="IPR050250">
    <property type="entry name" value="Macrolide_Exporter_MacB"/>
</dbReference>
<evidence type="ECO:0000259" key="9">
    <source>
        <dbReference type="Pfam" id="PF12704"/>
    </source>
</evidence>
<dbReference type="NCBIfam" id="NF038404">
    <property type="entry name" value="perm_prefix_2"/>
    <property type="match status" value="1"/>
</dbReference>
<reference evidence="10" key="1">
    <citation type="submission" date="2016-01" db="EMBL/GenBank/DDBJ databases">
        <title>Genome sequencing of Roseivirga ehrenbergii KMM 6017.</title>
        <authorList>
            <person name="Selvaratnam C."/>
            <person name="Thevarajoo S."/>
            <person name="Goh K.M."/>
            <person name="Ee R."/>
            <person name="Chan K.-G."/>
            <person name="Chong C.S."/>
        </authorList>
    </citation>
    <scope>NUCLEOTIDE SEQUENCE [LARGE SCALE GENOMIC DNA]</scope>
    <source>
        <strain evidence="10">KMM 6017</strain>
    </source>
</reference>
<dbReference type="InterPro" id="IPR025857">
    <property type="entry name" value="MacB_PCD"/>
</dbReference>
<evidence type="ECO:0000256" key="7">
    <source>
        <dbReference type="SAM" id="Phobius"/>
    </source>
</evidence>